<organism evidence="1 2">
    <name type="scientific">Ilumatobacter fluminis</name>
    <dbReference type="NCBI Taxonomy" id="467091"/>
    <lineage>
        <taxon>Bacteria</taxon>
        <taxon>Bacillati</taxon>
        <taxon>Actinomycetota</taxon>
        <taxon>Acidimicrobiia</taxon>
        <taxon>Acidimicrobiales</taxon>
        <taxon>Ilumatobacteraceae</taxon>
        <taxon>Ilumatobacter</taxon>
    </lineage>
</organism>
<keyword evidence="1" id="KW-0560">Oxidoreductase</keyword>
<comment type="caution">
    <text evidence="1">The sequence shown here is derived from an EMBL/GenBank/DDBJ whole genome shotgun (WGS) entry which is preliminary data.</text>
</comment>
<evidence type="ECO:0000313" key="2">
    <source>
        <dbReference type="Proteomes" id="UP000294558"/>
    </source>
</evidence>
<dbReference type="OrthoDB" id="9796766at2"/>
<evidence type="ECO:0000313" key="1">
    <source>
        <dbReference type="EMBL" id="TDT14956.1"/>
    </source>
</evidence>
<dbReference type="EMBL" id="SOAU01000001">
    <property type="protein sequence ID" value="TDT14956.1"/>
    <property type="molecule type" value="Genomic_DNA"/>
</dbReference>
<sequence length="343" mass="37199">MTYHATDADRAAGTLPPATLSQIRDDLRTIGFAVVGNLVSAETREVLLASMLDDTAAVREAATMTPHEQRTGKGHLQLGPRRSALYVSADIVANPLIESVVATVLGDGAWLGFYNGNVNCPGSGAQPLHADRPYSWTTEAEALAAGEEWPPRTTTLSCSTALTDITIETGATEIYPGSHRETIVTTWEPGERPASHPDLLEKWGPPASMEIPAGGVCFRDPRMWHRGVPNPSDTPRPMLALTYHEAIAKHYRGVVLHDIDPEIRRQLDVDPTLRLLDSGELADGRLVFDESARQAFEVPSPHGIDRNVRFVSPPQRVNHFLDAHLVGGARLVDDGAELLVADP</sequence>
<proteinExistence type="predicted"/>
<dbReference type="SUPFAM" id="SSF51197">
    <property type="entry name" value="Clavaminate synthase-like"/>
    <property type="match status" value="1"/>
</dbReference>
<dbReference type="InterPro" id="IPR051961">
    <property type="entry name" value="Fungal_Metabolite_Diox"/>
</dbReference>
<dbReference type="PANTHER" id="PTHR37563:SF2">
    <property type="entry name" value="PHYTANOYL-COA DIOXYGENASE FAMILY PROTEIN (AFU_ORTHOLOGUE AFUA_2G03330)"/>
    <property type="match status" value="1"/>
</dbReference>
<dbReference type="Proteomes" id="UP000294558">
    <property type="component" value="Unassembled WGS sequence"/>
</dbReference>
<accession>A0A4R7HXL5</accession>
<gene>
    <name evidence="1" type="ORF">BDK89_0515</name>
</gene>
<dbReference type="AlphaFoldDB" id="A0A4R7HXL5"/>
<dbReference type="InterPro" id="IPR008775">
    <property type="entry name" value="Phytyl_CoA_dOase-like"/>
</dbReference>
<dbReference type="GO" id="GO:0016706">
    <property type="term" value="F:2-oxoglutarate-dependent dioxygenase activity"/>
    <property type="evidence" value="ECO:0007669"/>
    <property type="project" value="UniProtKB-ARBA"/>
</dbReference>
<reference evidence="1 2" key="1">
    <citation type="submission" date="2019-03" db="EMBL/GenBank/DDBJ databases">
        <title>Sequencing the genomes of 1000 actinobacteria strains.</title>
        <authorList>
            <person name="Klenk H.-P."/>
        </authorList>
    </citation>
    <scope>NUCLEOTIDE SEQUENCE [LARGE SCALE GENOMIC DNA]</scope>
    <source>
        <strain evidence="1 2">DSM 18936</strain>
    </source>
</reference>
<name>A0A4R7HXL5_9ACTN</name>
<keyword evidence="1" id="KW-0223">Dioxygenase</keyword>
<protein>
    <submittedName>
        <fullName evidence="1">Ectoine hydroxylase-related dioxygenase (Phytanoyl-CoA dioxygenase family)</fullName>
    </submittedName>
</protein>
<dbReference type="Gene3D" id="2.60.120.620">
    <property type="entry name" value="q2cbj1_9rhob like domain"/>
    <property type="match status" value="1"/>
</dbReference>
<dbReference type="RefSeq" id="WP_133867456.1">
    <property type="nucleotide sequence ID" value="NZ_SOAU01000001.1"/>
</dbReference>
<dbReference type="PANTHER" id="PTHR37563">
    <property type="entry name" value="PHYTANOYL-COA DIOXYGENASE FAMILY PROTEIN (AFU_ORTHOLOGUE AFUA_2G03330)"/>
    <property type="match status" value="1"/>
</dbReference>
<dbReference type="Pfam" id="PF05721">
    <property type="entry name" value="PhyH"/>
    <property type="match status" value="1"/>
</dbReference>
<keyword evidence="2" id="KW-1185">Reference proteome</keyword>